<dbReference type="Proteomes" id="UP000030129">
    <property type="component" value="Unassembled WGS sequence"/>
</dbReference>
<name>A0A0A2LER0_9FLAO</name>
<organism evidence="1 2">
    <name type="scientific">Flavobacterium beibuense F44-8</name>
    <dbReference type="NCBI Taxonomy" id="1406840"/>
    <lineage>
        <taxon>Bacteria</taxon>
        <taxon>Pseudomonadati</taxon>
        <taxon>Bacteroidota</taxon>
        <taxon>Flavobacteriia</taxon>
        <taxon>Flavobacteriales</taxon>
        <taxon>Flavobacteriaceae</taxon>
        <taxon>Flavobacterium</taxon>
    </lineage>
</organism>
<dbReference type="STRING" id="1406840.Q763_17600"/>
<dbReference type="InterPro" id="IPR036390">
    <property type="entry name" value="WH_DNA-bd_sf"/>
</dbReference>
<sequence>MYQIEVQPNHMLAVLELFKPLWAVEEKELPFIVAGTLATIKEKIKKGDPAHYGEAEFRVKDMRAKLKISPATFARHINTLYDYGRIERTGGNRREGFTYRICHWEDTATAIDQYQALKEAINSL</sequence>
<evidence type="ECO:0000313" key="1">
    <source>
        <dbReference type="EMBL" id="KGO78602.1"/>
    </source>
</evidence>
<proteinExistence type="predicted"/>
<evidence type="ECO:0000313" key="2">
    <source>
        <dbReference type="Proteomes" id="UP000030129"/>
    </source>
</evidence>
<dbReference type="AlphaFoldDB" id="A0A0A2LER0"/>
<reference evidence="1 2" key="1">
    <citation type="submission" date="2013-09" db="EMBL/GenBank/DDBJ databases">
        <authorList>
            <person name="Zeng Z."/>
            <person name="Chen C."/>
        </authorList>
    </citation>
    <scope>NUCLEOTIDE SEQUENCE [LARGE SCALE GENOMIC DNA]</scope>
    <source>
        <strain evidence="1 2">F44-8</strain>
    </source>
</reference>
<evidence type="ECO:0008006" key="3">
    <source>
        <dbReference type="Google" id="ProtNLM"/>
    </source>
</evidence>
<accession>A0A0A2LER0</accession>
<dbReference type="RefSeq" id="WP_157499526.1">
    <property type="nucleotide sequence ID" value="NZ_JRLV01000041.1"/>
</dbReference>
<keyword evidence="2" id="KW-1185">Reference proteome</keyword>
<dbReference type="EMBL" id="JRLV01000041">
    <property type="protein sequence ID" value="KGO78602.1"/>
    <property type="molecule type" value="Genomic_DNA"/>
</dbReference>
<gene>
    <name evidence="1" type="ORF">Q763_17600</name>
</gene>
<comment type="caution">
    <text evidence="1">The sequence shown here is derived from an EMBL/GenBank/DDBJ whole genome shotgun (WGS) entry which is preliminary data.</text>
</comment>
<protein>
    <recommendedName>
        <fullName evidence="3">DNA-binding protein</fullName>
    </recommendedName>
</protein>
<dbReference type="SUPFAM" id="SSF46785">
    <property type="entry name" value="Winged helix' DNA-binding domain"/>
    <property type="match status" value="1"/>
</dbReference>